<name>A0A7M1BAH2_9BACT</name>
<keyword evidence="2" id="KW-0274">FAD</keyword>
<reference evidence="4 5" key="1">
    <citation type="submission" date="2019-07" db="EMBL/GenBank/DDBJ databases">
        <title>Sulfurimonas paralvinellae sp. nov., a novel mesophilic, hydrogen- and sulfur-oxidizing chemolithoautotroph within the Epsilonproteo- bacteria isolated from a deep-sea hydrothermal vent polychaete nest, reclassification of Thiomicrospira denitrificans as Sulfurimonas denitrificans comb. nov. and emended description of the genus Sulfurimonas.</title>
        <authorList>
            <person name="Wang S."/>
            <person name="Jiang L."/>
            <person name="Shao Z."/>
        </authorList>
    </citation>
    <scope>NUCLEOTIDE SEQUENCE [LARGE SCALE GENOMIC DNA]</scope>
    <source>
        <strain evidence="4 5">GO25</strain>
    </source>
</reference>
<sequence>MLKKNCINDVTTLNPVKVAGVLYPQSIEEIQDIVKNYKSISVGGGHYSMGGQTACKNSVHVDMREYNKILHLDTEKKEITVNAGITWKEIQKEIDKYDLSISIMQTYSNFTVGGSLSVNVHGRYIGAGPLALSIKEFRFIDVNAEEQKASREKNREYFEMLVGGYGSIGIVTDITLCLAENVNVKQINKKMRVSEYLQNLDFITKDEKSVFHNADIYPPHYNKVNSVTWVKTEDAVTQKKRIQDVRKFYPLEMYALWAISSTPFGPLRREYLYDKVIFAKPRVYKRNYEASYDVAELEPLSRKNSTYVLQEYFIPKENAESFIQKIAKVFVAYNANILNISIRHSIANTDSLLSWSRSEVLAFVVYYKQGTSQKEKDAVAVWTRKAIDAAISEGGTYYLPYQPHATKEQLLQAYPNFEVFAKKKKEFDPEYKFRNSLFEKYIYQENTYDPKNFYDILHKDEYKDKLYDFLLYVFRSDEKRVFHSTLQGLEKYEDSDEIYNYIQKECQLSAKILLSPSSTVNIIKQLLIQNKMIKEQTKELLGHDIYDALFIEPTDIKKPSKFYSKTIPLDIDKLLGNFPVKATKEFYIKEGESLIELLQGIDENSLDLITVYGGLHHIEKEKRLQIHKLIYKRLRNNGVFILREHDVCDDDMFKFVSLIHAVFNAVTGESLKNERSEVREFESIETIVDDIEMAGFKDSGKRLKQYGDPSENILLAFEKKSS</sequence>
<dbReference type="Pfam" id="PF01565">
    <property type="entry name" value="FAD_binding_4"/>
    <property type="match status" value="1"/>
</dbReference>
<dbReference type="EMBL" id="CP041406">
    <property type="protein sequence ID" value="QOP46426.1"/>
    <property type="molecule type" value="Genomic_DNA"/>
</dbReference>
<accession>A0A7M1BAH2</accession>
<organism evidence="4 5">
    <name type="scientific">Sulfurimonas paralvinellae</name>
    <dbReference type="NCBI Taxonomy" id="317658"/>
    <lineage>
        <taxon>Bacteria</taxon>
        <taxon>Pseudomonadati</taxon>
        <taxon>Campylobacterota</taxon>
        <taxon>Epsilonproteobacteria</taxon>
        <taxon>Campylobacterales</taxon>
        <taxon>Sulfurimonadaceae</taxon>
        <taxon>Sulfurimonas</taxon>
    </lineage>
</organism>
<dbReference type="KEGG" id="spal:FM071_09030"/>
<dbReference type="GO" id="GO:0016899">
    <property type="term" value="F:oxidoreductase activity, acting on the CH-OH group of donors, oxygen as acceptor"/>
    <property type="evidence" value="ECO:0007669"/>
    <property type="project" value="InterPro"/>
</dbReference>
<dbReference type="SUPFAM" id="SSF55103">
    <property type="entry name" value="FAD-linked oxidases, C-terminal domain"/>
    <property type="match status" value="1"/>
</dbReference>
<dbReference type="PANTHER" id="PTHR43762">
    <property type="entry name" value="L-GULONOLACTONE OXIDASE"/>
    <property type="match status" value="1"/>
</dbReference>
<dbReference type="InterPro" id="IPR016167">
    <property type="entry name" value="FAD-bd_PCMH_sub1"/>
</dbReference>
<dbReference type="InterPro" id="IPR006094">
    <property type="entry name" value="Oxid_FAD_bind_N"/>
</dbReference>
<dbReference type="PANTHER" id="PTHR43762:SF1">
    <property type="entry name" value="D-ARABINONO-1,4-LACTONE OXIDASE"/>
    <property type="match status" value="1"/>
</dbReference>
<evidence type="ECO:0000313" key="4">
    <source>
        <dbReference type="EMBL" id="QOP46426.1"/>
    </source>
</evidence>
<evidence type="ECO:0000313" key="5">
    <source>
        <dbReference type="Proteomes" id="UP000593580"/>
    </source>
</evidence>
<gene>
    <name evidence="4" type="ORF">FM071_09030</name>
</gene>
<dbReference type="InterPro" id="IPR036318">
    <property type="entry name" value="FAD-bd_PCMH-like_sf"/>
</dbReference>
<dbReference type="InterPro" id="IPR016164">
    <property type="entry name" value="FAD-linked_Oxase-like_C"/>
</dbReference>
<dbReference type="Gene3D" id="3.40.462.10">
    <property type="entry name" value="FAD-linked oxidases, C-terminal domain"/>
    <property type="match status" value="1"/>
</dbReference>
<protein>
    <submittedName>
        <fullName evidence="4">FAD-binding oxidoreductase</fullName>
    </submittedName>
</protein>
<dbReference type="SUPFAM" id="SSF53335">
    <property type="entry name" value="S-adenosyl-L-methionine-dependent methyltransferases"/>
    <property type="match status" value="1"/>
</dbReference>
<evidence type="ECO:0000256" key="2">
    <source>
        <dbReference type="ARBA" id="ARBA00022827"/>
    </source>
</evidence>
<dbReference type="Gene3D" id="3.30.43.10">
    <property type="entry name" value="Uridine Diphospho-n-acetylenolpyruvylglucosamine Reductase, domain 2"/>
    <property type="match status" value="1"/>
</dbReference>
<dbReference type="RefSeq" id="WP_193110686.1">
    <property type="nucleotide sequence ID" value="NZ_CP041406.1"/>
</dbReference>
<dbReference type="PROSITE" id="PS51387">
    <property type="entry name" value="FAD_PCMH"/>
    <property type="match status" value="1"/>
</dbReference>
<dbReference type="Gene3D" id="3.40.50.150">
    <property type="entry name" value="Vaccinia Virus protein VP39"/>
    <property type="match status" value="1"/>
</dbReference>
<evidence type="ECO:0000259" key="3">
    <source>
        <dbReference type="PROSITE" id="PS51387"/>
    </source>
</evidence>
<dbReference type="InterPro" id="IPR016169">
    <property type="entry name" value="FAD-bd_PCMH_sub2"/>
</dbReference>
<dbReference type="GO" id="GO:0071949">
    <property type="term" value="F:FAD binding"/>
    <property type="evidence" value="ECO:0007669"/>
    <property type="project" value="InterPro"/>
</dbReference>
<evidence type="ECO:0000256" key="1">
    <source>
        <dbReference type="ARBA" id="ARBA00022630"/>
    </source>
</evidence>
<dbReference type="Proteomes" id="UP000593580">
    <property type="component" value="Chromosome"/>
</dbReference>
<keyword evidence="1" id="KW-0285">Flavoprotein</keyword>
<dbReference type="InterPro" id="IPR016166">
    <property type="entry name" value="FAD-bd_PCMH"/>
</dbReference>
<dbReference type="InterPro" id="IPR010031">
    <property type="entry name" value="FAD_lactone_oxidase-like"/>
</dbReference>
<dbReference type="Gene3D" id="3.30.465.10">
    <property type="match status" value="1"/>
</dbReference>
<dbReference type="SUPFAM" id="SSF56176">
    <property type="entry name" value="FAD-binding/transporter-associated domain-like"/>
    <property type="match status" value="1"/>
</dbReference>
<keyword evidence="5" id="KW-1185">Reference proteome</keyword>
<dbReference type="InterPro" id="IPR016170">
    <property type="entry name" value="Cytok_DH_C_sf"/>
</dbReference>
<dbReference type="InterPro" id="IPR029063">
    <property type="entry name" value="SAM-dependent_MTases_sf"/>
</dbReference>
<dbReference type="AlphaFoldDB" id="A0A7M1BAH2"/>
<proteinExistence type="predicted"/>
<feature type="domain" description="FAD-binding PCMH-type" evidence="3">
    <location>
        <begin position="11"/>
        <end position="181"/>
    </location>
</feature>